<dbReference type="EMBL" id="JARKIF010000006">
    <property type="protein sequence ID" value="KAJ7636226.1"/>
    <property type="molecule type" value="Genomic_DNA"/>
</dbReference>
<accession>A0AAD7FT47</accession>
<evidence type="ECO:0000313" key="2">
    <source>
        <dbReference type="EMBL" id="KAJ7636226.1"/>
    </source>
</evidence>
<feature type="region of interest" description="Disordered" evidence="1">
    <location>
        <begin position="1"/>
        <end position="20"/>
    </location>
</feature>
<keyword evidence="3" id="KW-1185">Reference proteome</keyword>
<evidence type="ECO:0000256" key="1">
    <source>
        <dbReference type="SAM" id="MobiDB-lite"/>
    </source>
</evidence>
<name>A0AAD7FT47_9AGAR</name>
<proteinExistence type="predicted"/>
<gene>
    <name evidence="2" type="ORF">FB45DRAFT_1055705</name>
</gene>
<organism evidence="2 3">
    <name type="scientific">Roridomyces roridus</name>
    <dbReference type="NCBI Taxonomy" id="1738132"/>
    <lineage>
        <taxon>Eukaryota</taxon>
        <taxon>Fungi</taxon>
        <taxon>Dikarya</taxon>
        <taxon>Basidiomycota</taxon>
        <taxon>Agaricomycotina</taxon>
        <taxon>Agaricomycetes</taxon>
        <taxon>Agaricomycetidae</taxon>
        <taxon>Agaricales</taxon>
        <taxon>Marasmiineae</taxon>
        <taxon>Mycenaceae</taxon>
        <taxon>Roridomyces</taxon>
    </lineage>
</organism>
<dbReference type="Proteomes" id="UP001221142">
    <property type="component" value="Unassembled WGS sequence"/>
</dbReference>
<feature type="compositionally biased region" description="Polar residues" evidence="1">
    <location>
        <begin position="1"/>
        <end position="12"/>
    </location>
</feature>
<reference evidence="2" key="1">
    <citation type="submission" date="2023-03" db="EMBL/GenBank/DDBJ databases">
        <title>Massive genome expansion in bonnet fungi (Mycena s.s.) driven by repeated elements and novel gene families across ecological guilds.</title>
        <authorList>
            <consortium name="Lawrence Berkeley National Laboratory"/>
            <person name="Harder C.B."/>
            <person name="Miyauchi S."/>
            <person name="Viragh M."/>
            <person name="Kuo A."/>
            <person name="Thoen E."/>
            <person name="Andreopoulos B."/>
            <person name="Lu D."/>
            <person name="Skrede I."/>
            <person name="Drula E."/>
            <person name="Henrissat B."/>
            <person name="Morin E."/>
            <person name="Kohler A."/>
            <person name="Barry K."/>
            <person name="LaButti K."/>
            <person name="Morin E."/>
            <person name="Salamov A."/>
            <person name="Lipzen A."/>
            <person name="Mereny Z."/>
            <person name="Hegedus B."/>
            <person name="Baldrian P."/>
            <person name="Stursova M."/>
            <person name="Weitz H."/>
            <person name="Taylor A."/>
            <person name="Grigoriev I.V."/>
            <person name="Nagy L.G."/>
            <person name="Martin F."/>
            <person name="Kauserud H."/>
        </authorList>
    </citation>
    <scope>NUCLEOTIDE SEQUENCE</scope>
    <source>
        <strain evidence="2">9284</strain>
    </source>
</reference>
<sequence>MASNDGSTTASHPSFPDPRLPRELERTIFEISATLSRPNRIPNLMLVAQRVRVWVEPSLYRVVFLDEELPPLDGFPRFTWTVFTGLLTTKPQDFFARSVRNLLIGTKSGAWSSNDVRLKEIHSILRACSGITNLCAFQGLRVSELISPNSLKRFAVHTFDLFSKLSGIDLSTPAFCNTIIQHTSRSSTALLRLIS</sequence>
<evidence type="ECO:0000313" key="3">
    <source>
        <dbReference type="Proteomes" id="UP001221142"/>
    </source>
</evidence>
<protein>
    <submittedName>
        <fullName evidence="2">Uncharacterized protein</fullName>
    </submittedName>
</protein>
<comment type="caution">
    <text evidence="2">The sequence shown here is derived from an EMBL/GenBank/DDBJ whole genome shotgun (WGS) entry which is preliminary data.</text>
</comment>
<dbReference type="AlphaFoldDB" id="A0AAD7FT47"/>